<sequence length="180" mass="20183">MKKILAFAGSNSSQSINRRLVRWASDQVAESEVTLLDLNDFEMPIFSEDREREKGIPSEAKAFKNTLRESDAVMISFAEHNGNFSAAFKNIFDWASRIEAKMWLDKPMFLMATSNGKRGGSSVLEIAVKGFPFRGGEVVAHFSLPSFSENFSDENGILDEELRKEFVKQLELFDSALAGD</sequence>
<evidence type="ECO:0000313" key="3">
    <source>
        <dbReference type="Proteomes" id="UP000184474"/>
    </source>
</evidence>
<dbReference type="InterPro" id="IPR005025">
    <property type="entry name" value="FMN_Rdtase-like_dom"/>
</dbReference>
<reference evidence="3" key="1">
    <citation type="submission" date="2016-11" db="EMBL/GenBank/DDBJ databases">
        <authorList>
            <person name="Varghese N."/>
            <person name="Submissions S."/>
        </authorList>
    </citation>
    <scope>NUCLEOTIDE SEQUENCE [LARGE SCALE GENOMIC DNA]</scope>
    <source>
        <strain evidence="3">DSM 26134</strain>
    </source>
</reference>
<dbReference type="Proteomes" id="UP000184474">
    <property type="component" value="Unassembled WGS sequence"/>
</dbReference>
<dbReference type="PANTHER" id="PTHR30543">
    <property type="entry name" value="CHROMATE REDUCTASE"/>
    <property type="match status" value="1"/>
</dbReference>
<dbReference type="AlphaFoldDB" id="A0A1M6N1A9"/>
<keyword evidence="3" id="KW-1185">Reference proteome</keyword>
<dbReference type="GO" id="GO:0005829">
    <property type="term" value="C:cytosol"/>
    <property type="evidence" value="ECO:0007669"/>
    <property type="project" value="TreeGrafter"/>
</dbReference>
<dbReference type="EMBL" id="FRAA01000002">
    <property type="protein sequence ID" value="SHJ89490.1"/>
    <property type="molecule type" value="Genomic_DNA"/>
</dbReference>
<protein>
    <submittedName>
        <fullName evidence="2">NAD(P)H-dependent FMN reductase</fullName>
    </submittedName>
</protein>
<dbReference type="Gene3D" id="3.40.50.360">
    <property type="match status" value="1"/>
</dbReference>
<feature type="domain" description="NADPH-dependent FMN reductase-like" evidence="1">
    <location>
        <begin position="3"/>
        <end position="135"/>
    </location>
</feature>
<dbReference type="InterPro" id="IPR029039">
    <property type="entry name" value="Flavoprotein-like_sf"/>
</dbReference>
<evidence type="ECO:0000313" key="2">
    <source>
        <dbReference type="EMBL" id="SHJ89490.1"/>
    </source>
</evidence>
<dbReference type="Pfam" id="PF03358">
    <property type="entry name" value="FMN_red"/>
    <property type="match status" value="1"/>
</dbReference>
<gene>
    <name evidence="2" type="ORF">SAMN04488028_10253</name>
</gene>
<dbReference type="GO" id="GO:0016491">
    <property type="term" value="F:oxidoreductase activity"/>
    <property type="evidence" value="ECO:0007669"/>
    <property type="project" value="InterPro"/>
</dbReference>
<dbReference type="PANTHER" id="PTHR30543:SF21">
    <property type="entry name" value="NAD(P)H-DEPENDENT FMN REDUCTASE LOT6"/>
    <property type="match status" value="1"/>
</dbReference>
<name>A0A1M6N1A9_REIAG</name>
<organism evidence="2 3">
    <name type="scientific">Reichenbachiella agariperforans</name>
    <dbReference type="NCBI Taxonomy" id="156994"/>
    <lineage>
        <taxon>Bacteria</taxon>
        <taxon>Pseudomonadati</taxon>
        <taxon>Bacteroidota</taxon>
        <taxon>Cytophagia</taxon>
        <taxon>Cytophagales</taxon>
        <taxon>Reichenbachiellaceae</taxon>
        <taxon>Reichenbachiella</taxon>
    </lineage>
</organism>
<accession>A0A1M6N1A9</accession>
<proteinExistence type="predicted"/>
<dbReference type="RefSeq" id="WP_073120754.1">
    <property type="nucleotide sequence ID" value="NZ_FRAA01000002.1"/>
</dbReference>
<dbReference type="GO" id="GO:0010181">
    <property type="term" value="F:FMN binding"/>
    <property type="evidence" value="ECO:0007669"/>
    <property type="project" value="TreeGrafter"/>
</dbReference>
<dbReference type="STRING" id="156994.SAMN04488028_10253"/>
<dbReference type="SUPFAM" id="SSF52218">
    <property type="entry name" value="Flavoproteins"/>
    <property type="match status" value="1"/>
</dbReference>
<evidence type="ECO:0000259" key="1">
    <source>
        <dbReference type="Pfam" id="PF03358"/>
    </source>
</evidence>
<dbReference type="InterPro" id="IPR050712">
    <property type="entry name" value="NAD(P)H-dep_reductase"/>
</dbReference>